<dbReference type="Proteomes" id="UP000566663">
    <property type="component" value="Unassembled WGS sequence"/>
</dbReference>
<dbReference type="HAMAP" id="MF_00338">
    <property type="entry name" value="UPF0145"/>
    <property type="match status" value="1"/>
</dbReference>
<comment type="similarity">
    <text evidence="1 2">Belongs to the UPF0145 family.</text>
</comment>
<comment type="caution">
    <text evidence="3">The sequence shown here is derived from an EMBL/GenBank/DDBJ whole genome shotgun (WGS) entry which is preliminary data.</text>
</comment>
<evidence type="ECO:0000313" key="4">
    <source>
        <dbReference type="Proteomes" id="UP000566663"/>
    </source>
</evidence>
<evidence type="ECO:0000256" key="1">
    <source>
        <dbReference type="ARBA" id="ARBA00010751"/>
    </source>
</evidence>
<keyword evidence="4" id="KW-1185">Reference proteome</keyword>
<dbReference type="SUPFAM" id="SSF117782">
    <property type="entry name" value="YbjQ-like"/>
    <property type="match status" value="1"/>
</dbReference>
<evidence type="ECO:0000313" key="3">
    <source>
        <dbReference type="EMBL" id="MBB5291250.1"/>
    </source>
</evidence>
<gene>
    <name evidence="3" type="ORF">HNQ67_000746</name>
</gene>
<reference evidence="3 4" key="1">
    <citation type="submission" date="2020-08" db="EMBL/GenBank/DDBJ databases">
        <title>Genomic Encyclopedia of Type Strains, Phase IV (KMG-IV): sequencing the most valuable type-strain genomes for metagenomic binning, comparative biology and taxonomic classification.</title>
        <authorList>
            <person name="Goeker M."/>
        </authorList>
    </citation>
    <scope>NUCLEOTIDE SEQUENCE [LARGE SCALE GENOMIC DNA]</scope>
    <source>
        <strain evidence="3 4">DSM 25335</strain>
    </source>
</reference>
<dbReference type="InterPro" id="IPR035439">
    <property type="entry name" value="UPF0145_dom_sf"/>
</dbReference>
<dbReference type="Pfam" id="PF01906">
    <property type="entry name" value="YbjQ_1"/>
    <property type="match status" value="1"/>
</dbReference>
<dbReference type="PANTHER" id="PTHR34068">
    <property type="entry name" value="UPF0145 PROTEIN YBJQ"/>
    <property type="match status" value="1"/>
</dbReference>
<dbReference type="PANTHER" id="PTHR34068:SF2">
    <property type="entry name" value="UPF0145 PROTEIN SCO3412"/>
    <property type="match status" value="1"/>
</dbReference>
<accession>A0A7W8HYH2</accession>
<dbReference type="InterPro" id="IPR002765">
    <property type="entry name" value="UPF0145_YbjQ-like"/>
</dbReference>
<proteinExistence type="inferred from homology"/>
<protein>
    <recommendedName>
        <fullName evidence="2">UPF0145 protein HNQ67_000746</fullName>
    </recommendedName>
</protein>
<organism evidence="3 4">
    <name type="scientific">Brevundimonas basaltis</name>
    <dbReference type="NCBI Taxonomy" id="472166"/>
    <lineage>
        <taxon>Bacteria</taxon>
        <taxon>Pseudomonadati</taxon>
        <taxon>Pseudomonadota</taxon>
        <taxon>Alphaproteobacteria</taxon>
        <taxon>Caulobacterales</taxon>
        <taxon>Caulobacteraceae</taxon>
        <taxon>Brevundimonas</taxon>
    </lineage>
</organism>
<name>A0A7W8HYH2_9CAUL</name>
<sequence length="108" mass="11480">MTMLIVTTNDVPGHRVVKTLGLVRGITVRSRNALSDVVGGFQSMLGGRVGAYVKLAEASREEAYDELVAHAQGMGANAVIAMRYEANEIMEGVTEVLAYGTAVVVEPE</sequence>
<dbReference type="EMBL" id="JACHFZ010000001">
    <property type="protein sequence ID" value="MBB5291250.1"/>
    <property type="molecule type" value="Genomic_DNA"/>
</dbReference>
<evidence type="ECO:0000256" key="2">
    <source>
        <dbReference type="HAMAP-Rule" id="MF_00338"/>
    </source>
</evidence>
<dbReference type="AlphaFoldDB" id="A0A7W8HYH2"/>
<dbReference type="Gene3D" id="3.30.110.70">
    <property type="entry name" value="Hypothetical protein apc22750. Chain B"/>
    <property type="match status" value="1"/>
</dbReference>